<accession>A0A1J1JA30</accession>
<dbReference type="Proteomes" id="UP000183832">
    <property type="component" value="Unassembled WGS sequence"/>
</dbReference>
<name>A0A1J1JA30_9DIPT</name>
<protein>
    <submittedName>
        <fullName evidence="1">CLUMA_CG021160, isoform A</fullName>
    </submittedName>
</protein>
<proteinExistence type="predicted"/>
<keyword evidence="2" id="KW-1185">Reference proteome</keyword>
<sequence>MNTPNKAFHFNLSKNNFTTTHGDDPFSPANYIHIFCTLEIPTRNEKQIDSRYDLINILSFFTSMLYDTCKETRQANELEALAQLHE</sequence>
<dbReference type="AlphaFoldDB" id="A0A1J1JA30"/>
<evidence type="ECO:0000313" key="1">
    <source>
        <dbReference type="EMBL" id="CRL07881.1"/>
    </source>
</evidence>
<organism evidence="1 2">
    <name type="scientific">Clunio marinus</name>
    <dbReference type="NCBI Taxonomy" id="568069"/>
    <lineage>
        <taxon>Eukaryota</taxon>
        <taxon>Metazoa</taxon>
        <taxon>Ecdysozoa</taxon>
        <taxon>Arthropoda</taxon>
        <taxon>Hexapoda</taxon>
        <taxon>Insecta</taxon>
        <taxon>Pterygota</taxon>
        <taxon>Neoptera</taxon>
        <taxon>Endopterygota</taxon>
        <taxon>Diptera</taxon>
        <taxon>Nematocera</taxon>
        <taxon>Chironomoidea</taxon>
        <taxon>Chironomidae</taxon>
        <taxon>Clunio</taxon>
    </lineage>
</organism>
<reference evidence="1" key="1">
    <citation type="submission" date="2015-04" db="EMBL/GenBank/DDBJ databases">
        <authorList>
            <person name="Syromyatnikov M.Y."/>
            <person name="Popov V.N."/>
        </authorList>
    </citation>
    <scope>NUCLEOTIDE SEQUENCE [LARGE SCALE GENOMIC DNA]</scope>
</reference>
<evidence type="ECO:0000313" key="2">
    <source>
        <dbReference type="Proteomes" id="UP000183832"/>
    </source>
</evidence>
<gene>
    <name evidence="1" type="ORF">CLUMA_CG021160</name>
</gene>
<dbReference type="EMBL" id="CVRI01000074">
    <property type="protein sequence ID" value="CRL07881.1"/>
    <property type="molecule type" value="Genomic_DNA"/>
</dbReference>